<dbReference type="Proteomes" id="UP000663877">
    <property type="component" value="Unassembled WGS sequence"/>
</dbReference>
<dbReference type="InterPro" id="IPR040350">
    <property type="entry name" value="TMEM272"/>
</dbReference>
<evidence type="ECO:0000313" key="3">
    <source>
        <dbReference type="EMBL" id="CAF1221990.1"/>
    </source>
</evidence>
<keyword evidence="1" id="KW-1133">Transmembrane helix</keyword>
<comment type="caution">
    <text evidence="2">The sequence shown here is derived from an EMBL/GenBank/DDBJ whole genome shotgun (WGS) entry which is preliminary data.</text>
</comment>
<dbReference type="PANTHER" id="PTHR33444:SF2">
    <property type="entry name" value="MARVEL DOMAIN-CONTAINING PROTEIN"/>
    <property type="match status" value="1"/>
</dbReference>
<dbReference type="OrthoDB" id="6157510at2759"/>
<dbReference type="PANTHER" id="PTHR33444">
    <property type="entry name" value="SI:DKEY-19B23.12-RELATED"/>
    <property type="match status" value="1"/>
</dbReference>
<dbReference type="Proteomes" id="UP000663832">
    <property type="component" value="Unassembled WGS sequence"/>
</dbReference>
<evidence type="ECO:0000313" key="2">
    <source>
        <dbReference type="EMBL" id="CAF0997464.1"/>
    </source>
</evidence>
<organism evidence="2 5">
    <name type="scientific">Adineta steineri</name>
    <dbReference type="NCBI Taxonomy" id="433720"/>
    <lineage>
        <taxon>Eukaryota</taxon>
        <taxon>Metazoa</taxon>
        <taxon>Spiralia</taxon>
        <taxon>Gnathifera</taxon>
        <taxon>Rotifera</taxon>
        <taxon>Eurotatoria</taxon>
        <taxon>Bdelloidea</taxon>
        <taxon>Adinetida</taxon>
        <taxon>Adinetidae</taxon>
        <taxon>Adineta</taxon>
    </lineage>
</organism>
<feature type="transmembrane region" description="Helical" evidence="1">
    <location>
        <begin position="65"/>
        <end position="91"/>
    </location>
</feature>
<keyword evidence="1" id="KW-0812">Transmembrane</keyword>
<protein>
    <submittedName>
        <fullName evidence="2">Uncharacterized protein</fullName>
    </submittedName>
</protein>
<keyword evidence="4" id="KW-1185">Reference proteome</keyword>
<gene>
    <name evidence="2" type="ORF">BJG266_LOCUS15745</name>
    <name evidence="3" type="ORF">QVE165_LOCUS26951</name>
</gene>
<feature type="transmembrane region" description="Helical" evidence="1">
    <location>
        <begin position="28"/>
        <end position="45"/>
    </location>
</feature>
<evidence type="ECO:0000313" key="5">
    <source>
        <dbReference type="Proteomes" id="UP000663877"/>
    </source>
</evidence>
<dbReference type="EMBL" id="CAJNOI010000070">
    <property type="protein sequence ID" value="CAF0997464.1"/>
    <property type="molecule type" value="Genomic_DNA"/>
</dbReference>
<feature type="transmembrane region" description="Helical" evidence="1">
    <location>
        <begin position="103"/>
        <end position="131"/>
    </location>
</feature>
<accession>A0A814GJQ1</accession>
<name>A0A814GJQ1_9BILA</name>
<keyword evidence="1" id="KW-0472">Membrane</keyword>
<proteinExistence type="predicted"/>
<evidence type="ECO:0000313" key="4">
    <source>
        <dbReference type="Proteomes" id="UP000663832"/>
    </source>
</evidence>
<evidence type="ECO:0000256" key="1">
    <source>
        <dbReference type="SAM" id="Phobius"/>
    </source>
</evidence>
<feature type="transmembrane region" description="Helical" evidence="1">
    <location>
        <begin position="151"/>
        <end position="178"/>
    </location>
</feature>
<reference evidence="2" key="1">
    <citation type="submission" date="2021-02" db="EMBL/GenBank/DDBJ databases">
        <authorList>
            <person name="Nowell W R."/>
        </authorList>
    </citation>
    <scope>NUCLEOTIDE SEQUENCE</scope>
</reference>
<dbReference type="EMBL" id="CAJNOM010000202">
    <property type="protein sequence ID" value="CAF1221990.1"/>
    <property type="molecule type" value="Genomic_DNA"/>
</dbReference>
<dbReference type="AlphaFoldDB" id="A0A814GJQ1"/>
<sequence length="217" mass="24506">MVETSPRNGDTISFFSVQNMIDAIENIYFVYMIAGFICLTSILPITKLSVGISYFHQCPTQPQLLIWLIVSGCRGLFCIILIFSIVGIVIATDRHCKKPISNLMILSGLLIVAISAFSNFGWSIVGIFWTLSIKSTVQHKDSTNTSTYCHSTPYVFVILMAFFQTIIIITFLIVGCFYGRRESHGPTNASNNQAINELHKQYRNYIIIFFLSLVFFI</sequence>